<dbReference type="Pfam" id="PF00743">
    <property type="entry name" value="FMO-like"/>
    <property type="match status" value="3"/>
</dbReference>
<comment type="similarity">
    <text evidence="1 6">Belongs to the FMO family.</text>
</comment>
<keyword evidence="6" id="KW-0503">Monooxygenase</keyword>
<dbReference type="InterPro" id="IPR020946">
    <property type="entry name" value="Flavin_mOase-like"/>
</dbReference>
<keyword evidence="4" id="KW-0521">NADP</keyword>
<gene>
    <name evidence="7" type="ORF">LAZ67_X003868</name>
</gene>
<dbReference type="PIRSF" id="PIRSF000332">
    <property type="entry name" value="FMO"/>
    <property type="match status" value="1"/>
</dbReference>
<keyword evidence="8" id="KW-1185">Reference proteome</keyword>
<evidence type="ECO:0000256" key="2">
    <source>
        <dbReference type="ARBA" id="ARBA00022630"/>
    </source>
</evidence>
<proteinExistence type="inferred from homology"/>
<evidence type="ECO:0000256" key="6">
    <source>
        <dbReference type="RuleBase" id="RU361177"/>
    </source>
</evidence>
<evidence type="ECO:0000256" key="4">
    <source>
        <dbReference type="ARBA" id="ARBA00022857"/>
    </source>
</evidence>
<dbReference type="EMBL" id="CP092886">
    <property type="protein sequence ID" value="UYV84884.1"/>
    <property type="molecule type" value="Genomic_DNA"/>
</dbReference>
<evidence type="ECO:0000313" key="7">
    <source>
        <dbReference type="EMBL" id="UYV84884.1"/>
    </source>
</evidence>
<keyword evidence="5 6" id="KW-0560">Oxidoreductase</keyword>
<dbReference type="InterPro" id="IPR000960">
    <property type="entry name" value="Flavin_mOase"/>
</dbReference>
<dbReference type="InterPro" id="IPR050346">
    <property type="entry name" value="FMO-like"/>
</dbReference>
<sequence>MVKKRICIIGAGAAGLCAANLCKQDFLVEVFEKQNAVGGTWIYTEKTSKDLNQPLHSSMYQNLSARKQNPIRSQTCSIGERSEEIGDHGSSKVSCRNKSSKEVMMFPDFPFPEEGPSFIHHTEVLKYLHQYADYFQLYKYIKEGVGGMISAVLGCAIHAQWDLGLGIELANSSEQLHGFGEKCRPHQPYVDGHYHPLEESFLPFPMLEASHMPPRSRPDTSVQSGHYSIPHWPMIPGLSEFPGQKLHSHDYRNNSHFEGQEVVVVGAGPSGIDIAIEIAQVAKKVILSHNKVLSSPFPSNLYLESELDCIKDNVVYFKNGNSHYADSILVCTGYQYDFPFLDPSCRIKIRDTNIVWPLYKHIINVFHPTMAFIGIPSQIPPFPFFYQQIKFFLSAIEEKMILPQESEMLQDIDDNINYLLNSGLPEHHAHKMPSPILWEYDDDISKMASIKPISQKVRELYEITSALRKKNLLSYKDHNFNE</sequence>
<dbReference type="InterPro" id="IPR036188">
    <property type="entry name" value="FAD/NAD-bd_sf"/>
</dbReference>
<protein>
    <recommendedName>
        <fullName evidence="6">Flavin-containing monooxygenase</fullName>
        <ecNumber evidence="6">1.-.-.-</ecNumber>
    </recommendedName>
</protein>
<reference evidence="7 8" key="1">
    <citation type="submission" date="2022-03" db="EMBL/GenBank/DDBJ databases">
        <title>A chromosomal length assembly of Cordylochernes scorpioides.</title>
        <authorList>
            <person name="Zeh D."/>
            <person name="Zeh J."/>
        </authorList>
    </citation>
    <scope>NUCLEOTIDE SEQUENCE [LARGE SCALE GENOMIC DNA]</scope>
    <source>
        <strain evidence="7">IN4F17</strain>
        <tissue evidence="7">Whole Body</tissue>
    </source>
</reference>
<evidence type="ECO:0000313" key="8">
    <source>
        <dbReference type="Proteomes" id="UP001235939"/>
    </source>
</evidence>
<dbReference type="SUPFAM" id="SSF51905">
    <property type="entry name" value="FAD/NAD(P)-binding domain"/>
    <property type="match status" value="2"/>
</dbReference>
<keyword evidence="3 6" id="KW-0274">FAD</keyword>
<dbReference type="Pfam" id="PF13450">
    <property type="entry name" value="NAD_binding_8"/>
    <property type="match status" value="1"/>
</dbReference>
<comment type="cofactor">
    <cofactor evidence="6">
        <name>FAD</name>
        <dbReference type="ChEBI" id="CHEBI:57692"/>
    </cofactor>
</comment>
<name>A0ABY6LUE4_9ARAC</name>
<dbReference type="Gene3D" id="3.50.50.60">
    <property type="entry name" value="FAD/NAD(P)-binding domain"/>
    <property type="match status" value="4"/>
</dbReference>
<keyword evidence="2 6" id="KW-0285">Flavoprotein</keyword>
<evidence type="ECO:0000256" key="3">
    <source>
        <dbReference type="ARBA" id="ARBA00022827"/>
    </source>
</evidence>
<organism evidence="7 8">
    <name type="scientific">Cordylochernes scorpioides</name>
    <dbReference type="NCBI Taxonomy" id="51811"/>
    <lineage>
        <taxon>Eukaryota</taxon>
        <taxon>Metazoa</taxon>
        <taxon>Ecdysozoa</taxon>
        <taxon>Arthropoda</taxon>
        <taxon>Chelicerata</taxon>
        <taxon>Arachnida</taxon>
        <taxon>Pseudoscorpiones</taxon>
        <taxon>Cheliferoidea</taxon>
        <taxon>Chernetidae</taxon>
        <taxon>Cordylochernes</taxon>
    </lineage>
</organism>
<evidence type="ECO:0000256" key="5">
    <source>
        <dbReference type="ARBA" id="ARBA00023002"/>
    </source>
</evidence>
<accession>A0ABY6LUE4</accession>
<dbReference type="Proteomes" id="UP001235939">
    <property type="component" value="Chromosome X"/>
</dbReference>
<dbReference type="PANTHER" id="PTHR23023">
    <property type="entry name" value="DIMETHYLANILINE MONOOXYGENASE"/>
    <property type="match status" value="1"/>
</dbReference>
<evidence type="ECO:0000256" key="1">
    <source>
        <dbReference type="ARBA" id="ARBA00009183"/>
    </source>
</evidence>
<dbReference type="EC" id="1.-.-.-" evidence="6"/>